<proteinExistence type="predicted"/>
<name>A0A382WQC9_9ZZZZ</name>
<feature type="non-terminal residue" evidence="2">
    <location>
        <position position="1"/>
    </location>
</feature>
<feature type="transmembrane region" description="Helical" evidence="1">
    <location>
        <begin position="72"/>
        <end position="96"/>
    </location>
</feature>
<gene>
    <name evidence="2" type="ORF">METZ01_LOCUS413115</name>
</gene>
<keyword evidence="1" id="KW-0812">Transmembrane</keyword>
<dbReference type="EMBL" id="UINC01161210">
    <property type="protein sequence ID" value="SVD60261.1"/>
    <property type="molecule type" value="Genomic_DNA"/>
</dbReference>
<evidence type="ECO:0008006" key="3">
    <source>
        <dbReference type="Google" id="ProtNLM"/>
    </source>
</evidence>
<organism evidence="2">
    <name type="scientific">marine metagenome</name>
    <dbReference type="NCBI Taxonomy" id="408172"/>
    <lineage>
        <taxon>unclassified sequences</taxon>
        <taxon>metagenomes</taxon>
        <taxon>ecological metagenomes</taxon>
    </lineage>
</organism>
<dbReference type="AlphaFoldDB" id="A0A382WQC9"/>
<feature type="transmembrane region" description="Helical" evidence="1">
    <location>
        <begin position="45"/>
        <end position="66"/>
    </location>
</feature>
<protein>
    <recommendedName>
        <fullName evidence="3">Polysaccharide biosynthesis protein C-terminal domain-containing protein</fullName>
    </recommendedName>
</protein>
<evidence type="ECO:0000313" key="2">
    <source>
        <dbReference type="EMBL" id="SVD60261.1"/>
    </source>
</evidence>
<reference evidence="2" key="1">
    <citation type="submission" date="2018-05" db="EMBL/GenBank/DDBJ databases">
        <authorList>
            <person name="Lanie J.A."/>
            <person name="Ng W.-L."/>
            <person name="Kazmierczak K.M."/>
            <person name="Andrzejewski T.M."/>
            <person name="Davidsen T.M."/>
            <person name="Wayne K.J."/>
            <person name="Tettelin H."/>
            <person name="Glass J.I."/>
            <person name="Rusch D."/>
            <person name="Podicherti R."/>
            <person name="Tsui H.-C.T."/>
            <person name="Winkler M.E."/>
        </authorList>
    </citation>
    <scope>NUCLEOTIDE SEQUENCE</scope>
</reference>
<keyword evidence="1" id="KW-1133">Transmembrane helix</keyword>
<keyword evidence="1" id="KW-0472">Membrane</keyword>
<accession>A0A382WQC9</accession>
<evidence type="ECO:0000256" key="1">
    <source>
        <dbReference type="SAM" id="Phobius"/>
    </source>
</evidence>
<sequence>FITELMPSLNQEYKNLLIPLFFTGFIWQISLMAHKPLELKERTYLMFIFILLSLIINIIGNILFIPQFGLVATAYTALTSAIVYLLLVSLASYPILRETLKPI</sequence>
<feature type="transmembrane region" description="Helical" evidence="1">
    <location>
        <begin position="16"/>
        <end position="33"/>
    </location>
</feature>